<dbReference type="InterPro" id="IPR006680">
    <property type="entry name" value="Amidohydro-rel"/>
</dbReference>
<dbReference type="Pfam" id="PF04909">
    <property type="entry name" value="Amidohydro_2"/>
    <property type="match status" value="1"/>
</dbReference>
<comment type="caution">
    <text evidence="2">The sequence shown here is derived from an EMBL/GenBank/DDBJ whole genome shotgun (WGS) entry which is preliminary data.</text>
</comment>
<organism evidence="2 3">
    <name type="scientific">Bosea caraganae</name>
    <dbReference type="NCBI Taxonomy" id="2763117"/>
    <lineage>
        <taxon>Bacteria</taxon>
        <taxon>Pseudomonadati</taxon>
        <taxon>Pseudomonadota</taxon>
        <taxon>Alphaproteobacteria</taxon>
        <taxon>Hyphomicrobiales</taxon>
        <taxon>Boseaceae</taxon>
        <taxon>Bosea</taxon>
    </lineage>
</organism>
<dbReference type="GO" id="GO:0016787">
    <property type="term" value="F:hydrolase activity"/>
    <property type="evidence" value="ECO:0007669"/>
    <property type="project" value="UniProtKB-KW"/>
</dbReference>
<dbReference type="PANTHER" id="PTHR35563">
    <property type="entry name" value="BARREL METAL-DEPENDENT HYDROLASE, PUTATIVE (AFU_ORTHOLOGUE AFUA_1G16240)-RELATED"/>
    <property type="match status" value="1"/>
</dbReference>
<dbReference type="PANTHER" id="PTHR35563:SF2">
    <property type="entry name" value="BARREL METAL-DEPENDENT HYDROLASE, PUTATIVE (AFU_ORTHOLOGUE AFUA_1G16240)-RELATED"/>
    <property type="match status" value="1"/>
</dbReference>
<dbReference type="EMBL" id="QQTP01000006">
    <property type="protein sequence ID" value="RDJ24739.1"/>
    <property type="molecule type" value="Genomic_DNA"/>
</dbReference>
<evidence type="ECO:0000259" key="1">
    <source>
        <dbReference type="Pfam" id="PF04909"/>
    </source>
</evidence>
<proteinExistence type="predicted"/>
<dbReference type="Proteomes" id="UP000255207">
    <property type="component" value="Unassembled WGS sequence"/>
</dbReference>
<gene>
    <name evidence="2" type="ORF">DWE98_13805</name>
</gene>
<dbReference type="Gene3D" id="3.20.20.140">
    <property type="entry name" value="Metal-dependent hydrolases"/>
    <property type="match status" value="1"/>
</dbReference>
<dbReference type="OrthoDB" id="9787654at2"/>
<keyword evidence="2" id="KW-0378">Hydrolase</keyword>
<feature type="domain" description="Amidohydrolase-related" evidence="1">
    <location>
        <begin position="34"/>
        <end position="292"/>
    </location>
</feature>
<reference evidence="3" key="1">
    <citation type="submission" date="2018-07" db="EMBL/GenBank/DDBJ databases">
        <authorList>
            <person name="Safronova V.I."/>
            <person name="Chirak E.R."/>
            <person name="Sazanova A.L."/>
        </authorList>
    </citation>
    <scope>NUCLEOTIDE SEQUENCE [LARGE SCALE GENOMIC DNA]</scope>
    <source>
        <strain evidence="3">RCAM04685</strain>
    </source>
</reference>
<keyword evidence="3" id="KW-1185">Reference proteome</keyword>
<protein>
    <submittedName>
        <fullName evidence="2">Amidohydrolase</fullName>
    </submittedName>
</protein>
<name>A0A370L668_9HYPH</name>
<sequence>MPRSNRGCRNVRLDGYGLAFEVERILPLSEPPLVDSHFHVWREDLPLIDRAWHRKGRDATIEQLIETLDTHGVTFGVIAAASLHGLYNDYVRAALKRHRRLRATATVAPTTDIYQLERMQAEGFVGIRFVWELLDEIPDIHSGDYRMLLRRVADLGWHVHLTDRAHRFADTVAAVEASGAKVVIDHLGLFDTPEGINGAAFKTLMAAVERGRTWVKLSGGFRFKPASEAKQYAQALVKLTGGERLVWGSDWPFAAFEDEVTYADTIAAFEDWVPDPAVRRIISGTTPLRLYFT</sequence>
<dbReference type="AlphaFoldDB" id="A0A370L668"/>
<dbReference type="InterPro" id="IPR032466">
    <property type="entry name" value="Metal_Hydrolase"/>
</dbReference>
<dbReference type="SUPFAM" id="SSF51556">
    <property type="entry name" value="Metallo-dependent hydrolases"/>
    <property type="match status" value="1"/>
</dbReference>
<evidence type="ECO:0000313" key="2">
    <source>
        <dbReference type="EMBL" id="RDJ24739.1"/>
    </source>
</evidence>
<dbReference type="InterPro" id="IPR052358">
    <property type="entry name" value="Aro_Compnd_Degr_Hydrolases"/>
</dbReference>
<accession>A0A370L668</accession>
<evidence type="ECO:0000313" key="3">
    <source>
        <dbReference type="Proteomes" id="UP000255207"/>
    </source>
</evidence>